<evidence type="ECO:0000256" key="7">
    <source>
        <dbReference type="ARBA" id="ARBA00022801"/>
    </source>
</evidence>
<comment type="catalytic activity">
    <reaction evidence="14">
        <text>(9Z)-octadecenoyl-CoA + H2O = (9Z)-octadecenoate + CoA + H(+)</text>
        <dbReference type="Rhea" id="RHEA:40139"/>
        <dbReference type="ChEBI" id="CHEBI:15377"/>
        <dbReference type="ChEBI" id="CHEBI:15378"/>
        <dbReference type="ChEBI" id="CHEBI:30823"/>
        <dbReference type="ChEBI" id="CHEBI:57287"/>
        <dbReference type="ChEBI" id="CHEBI:57387"/>
    </reaction>
    <physiologicalReaction direction="left-to-right" evidence="14">
        <dbReference type="Rhea" id="RHEA:40140"/>
    </physiologicalReaction>
</comment>
<dbReference type="InterPro" id="IPR029069">
    <property type="entry name" value="HotDog_dom_sf"/>
</dbReference>
<comment type="caution">
    <text evidence="25">The sequence shown here is derived from an EMBL/GenBank/DDBJ whole genome shotgun (WGS) entry which is preliminary data.</text>
</comment>
<keyword evidence="9" id="KW-0809">Transit peptide</keyword>
<comment type="catalytic activity">
    <reaction evidence="21">
        <text>decanoyl-CoA + H2O = decanoate + CoA + H(+)</text>
        <dbReference type="Rhea" id="RHEA:40059"/>
        <dbReference type="ChEBI" id="CHEBI:15377"/>
        <dbReference type="ChEBI" id="CHEBI:15378"/>
        <dbReference type="ChEBI" id="CHEBI:27689"/>
        <dbReference type="ChEBI" id="CHEBI:57287"/>
        <dbReference type="ChEBI" id="CHEBI:61430"/>
    </reaction>
    <physiologicalReaction direction="left-to-right" evidence="21">
        <dbReference type="Rhea" id="RHEA:40060"/>
    </physiologicalReaction>
</comment>
<dbReference type="AlphaFoldDB" id="A0A838XLE4"/>
<evidence type="ECO:0000256" key="8">
    <source>
        <dbReference type="ARBA" id="ARBA00022832"/>
    </source>
</evidence>
<evidence type="ECO:0000256" key="6">
    <source>
        <dbReference type="ARBA" id="ARBA00022703"/>
    </source>
</evidence>
<evidence type="ECO:0000256" key="12">
    <source>
        <dbReference type="ARBA" id="ARBA00023273"/>
    </source>
</evidence>
<evidence type="ECO:0000256" key="18">
    <source>
        <dbReference type="ARBA" id="ARBA00043210"/>
    </source>
</evidence>
<dbReference type="GO" id="GO:0016787">
    <property type="term" value="F:hydrolase activity"/>
    <property type="evidence" value="ECO:0007669"/>
    <property type="project" value="UniProtKB-KW"/>
</dbReference>
<dbReference type="Gene3D" id="3.10.129.10">
    <property type="entry name" value="Hotdog Thioesterase"/>
    <property type="match status" value="1"/>
</dbReference>
<keyword evidence="8" id="KW-0276">Fatty acid metabolism</keyword>
<organism evidence="25 26">
    <name type="scientific">Aeromicrobium phoceense</name>
    <dbReference type="NCBI Taxonomy" id="2754045"/>
    <lineage>
        <taxon>Bacteria</taxon>
        <taxon>Bacillati</taxon>
        <taxon>Actinomycetota</taxon>
        <taxon>Actinomycetes</taxon>
        <taxon>Propionibacteriales</taxon>
        <taxon>Nocardioidaceae</taxon>
        <taxon>Aeromicrobium</taxon>
    </lineage>
</organism>
<accession>A0A838XLE4</accession>
<dbReference type="RefSeq" id="WP_181754055.1">
    <property type="nucleotide sequence ID" value="NZ_JACEOG010000001.1"/>
</dbReference>
<evidence type="ECO:0000256" key="13">
    <source>
        <dbReference type="ARBA" id="ARBA00035852"/>
    </source>
</evidence>
<comment type="catalytic activity">
    <reaction evidence="19">
        <text>octanoyl-CoA + H2O = octanoate + CoA + H(+)</text>
        <dbReference type="Rhea" id="RHEA:30143"/>
        <dbReference type="ChEBI" id="CHEBI:15377"/>
        <dbReference type="ChEBI" id="CHEBI:15378"/>
        <dbReference type="ChEBI" id="CHEBI:25646"/>
        <dbReference type="ChEBI" id="CHEBI:57287"/>
        <dbReference type="ChEBI" id="CHEBI:57386"/>
    </reaction>
    <physiologicalReaction direction="left-to-right" evidence="19">
        <dbReference type="Rhea" id="RHEA:30144"/>
    </physiologicalReaction>
</comment>
<dbReference type="GO" id="GO:0005737">
    <property type="term" value="C:cytoplasm"/>
    <property type="evidence" value="ECO:0007669"/>
    <property type="project" value="UniProtKB-SubCell"/>
</dbReference>
<comment type="catalytic activity">
    <reaction evidence="13">
        <text>(5Z,8Z,11Z,14Z)-eicosatetraenoyl-CoA + H2O = (5Z,8Z,11Z,14Z)-eicosatetraenoate + CoA + H(+)</text>
        <dbReference type="Rhea" id="RHEA:40151"/>
        <dbReference type="ChEBI" id="CHEBI:15377"/>
        <dbReference type="ChEBI" id="CHEBI:15378"/>
        <dbReference type="ChEBI" id="CHEBI:32395"/>
        <dbReference type="ChEBI" id="CHEBI:57287"/>
        <dbReference type="ChEBI" id="CHEBI:57368"/>
    </reaction>
    <physiologicalReaction direction="left-to-right" evidence="13">
        <dbReference type="Rhea" id="RHEA:40152"/>
    </physiologicalReaction>
</comment>
<dbReference type="PANTHER" id="PTHR12418:SF19">
    <property type="entry name" value="ACYL-COENZYME A THIOESTERASE THEM4"/>
    <property type="match status" value="1"/>
</dbReference>
<evidence type="ECO:0000256" key="10">
    <source>
        <dbReference type="ARBA" id="ARBA00023098"/>
    </source>
</evidence>
<evidence type="ECO:0000256" key="20">
    <source>
        <dbReference type="ARBA" id="ARBA00047734"/>
    </source>
</evidence>
<proteinExistence type="inferred from homology"/>
<evidence type="ECO:0000259" key="24">
    <source>
        <dbReference type="Pfam" id="PF03061"/>
    </source>
</evidence>
<dbReference type="CDD" id="cd03443">
    <property type="entry name" value="PaaI_thioesterase"/>
    <property type="match status" value="1"/>
</dbReference>
<keyword evidence="10" id="KW-0443">Lipid metabolism</keyword>
<evidence type="ECO:0000313" key="26">
    <source>
        <dbReference type="Proteomes" id="UP000550354"/>
    </source>
</evidence>
<evidence type="ECO:0000313" key="25">
    <source>
        <dbReference type="EMBL" id="MBA4607754.1"/>
    </source>
</evidence>
<evidence type="ECO:0000256" key="15">
    <source>
        <dbReference type="ARBA" id="ARBA00038456"/>
    </source>
</evidence>
<keyword evidence="4" id="KW-1003">Cell membrane</keyword>
<name>A0A838XLE4_9ACTN</name>
<dbReference type="InterPro" id="IPR052365">
    <property type="entry name" value="THEM4/THEM5_acyl-CoA_thioest"/>
</dbReference>
<evidence type="ECO:0000256" key="2">
    <source>
        <dbReference type="ARBA" id="ARBA00004496"/>
    </source>
</evidence>
<reference evidence="25 26" key="1">
    <citation type="submission" date="2020-07" db="EMBL/GenBank/DDBJ databases">
        <title>Draft genome and description of Aeromicrobium phoceense strain Marseille-Q0843 isolated from healthy skin swab.</title>
        <authorList>
            <person name="Boxberger M."/>
            <person name="La Scola B."/>
        </authorList>
    </citation>
    <scope>NUCLEOTIDE SEQUENCE [LARGE SCALE GENOMIC DNA]</scope>
    <source>
        <strain evidence="25 26">Marseille-Q0843</strain>
    </source>
</reference>
<sequence length="206" mass="22890">MSWEEMFKGDFAADDVRAYGELVRNLHAVQDVLAAMPMDREAIDGLSADLARWRERLEPSVTDEQHQVNGRVAELPVRGHAMLPELDVTSRTTDRVEGTVRFGRWFMGGGMAVHGGAVSLLFDEVLGIIASLAAGGITRTAYLHTDYRALTPIDTELETVAWIDRVEGRKWFIRGEIRHGDVVCAEAEGLFLRLLPDQGLGKRTTD</sequence>
<comment type="catalytic activity">
    <reaction evidence="23">
        <text>tetradecanoyl-CoA + H2O = tetradecanoate + CoA + H(+)</text>
        <dbReference type="Rhea" id="RHEA:40119"/>
        <dbReference type="ChEBI" id="CHEBI:15377"/>
        <dbReference type="ChEBI" id="CHEBI:15378"/>
        <dbReference type="ChEBI" id="CHEBI:30807"/>
        <dbReference type="ChEBI" id="CHEBI:57287"/>
        <dbReference type="ChEBI" id="CHEBI:57385"/>
    </reaction>
    <physiologicalReaction direction="left-to-right" evidence="23">
        <dbReference type="Rhea" id="RHEA:40120"/>
    </physiologicalReaction>
</comment>
<comment type="catalytic activity">
    <reaction evidence="20">
        <text>hexadecanoyl-CoA + H2O = hexadecanoate + CoA + H(+)</text>
        <dbReference type="Rhea" id="RHEA:16645"/>
        <dbReference type="ChEBI" id="CHEBI:7896"/>
        <dbReference type="ChEBI" id="CHEBI:15377"/>
        <dbReference type="ChEBI" id="CHEBI:15378"/>
        <dbReference type="ChEBI" id="CHEBI:57287"/>
        <dbReference type="ChEBI" id="CHEBI:57379"/>
        <dbReference type="EC" id="3.1.2.2"/>
    </reaction>
    <physiologicalReaction direction="left-to-right" evidence="20">
        <dbReference type="Rhea" id="RHEA:16646"/>
    </physiologicalReaction>
</comment>
<comment type="catalytic activity">
    <reaction evidence="22">
        <text>dodecanoyl-CoA + H2O = dodecanoate + CoA + H(+)</text>
        <dbReference type="Rhea" id="RHEA:30135"/>
        <dbReference type="ChEBI" id="CHEBI:15377"/>
        <dbReference type="ChEBI" id="CHEBI:15378"/>
        <dbReference type="ChEBI" id="CHEBI:18262"/>
        <dbReference type="ChEBI" id="CHEBI:57287"/>
        <dbReference type="ChEBI" id="CHEBI:57375"/>
    </reaction>
    <physiologicalReaction direction="left-to-right" evidence="22">
        <dbReference type="Rhea" id="RHEA:30136"/>
    </physiologicalReaction>
</comment>
<keyword evidence="5" id="KW-0963">Cytoplasm</keyword>
<comment type="similarity">
    <text evidence="15">Belongs to the THEM4/THEM5 thioesterase family.</text>
</comment>
<dbReference type="SUPFAM" id="SSF54637">
    <property type="entry name" value="Thioesterase/thiol ester dehydrase-isomerase"/>
    <property type="match status" value="1"/>
</dbReference>
<evidence type="ECO:0000256" key="11">
    <source>
        <dbReference type="ARBA" id="ARBA00023136"/>
    </source>
</evidence>
<comment type="subcellular location">
    <subcellularLocation>
        <location evidence="3">Cell projection</location>
        <location evidence="3">Ruffle membrane</location>
    </subcellularLocation>
    <subcellularLocation>
        <location evidence="2">Cytoplasm</location>
    </subcellularLocation>
    <subcellularLocation>
        <location evidence="1">Membrane</location>
        <topology evidence="1">Peripheral membrane protein</topology>
    </subcellularLocation>
</comment>
<dbReference type="GO" id="GO:0016020">
    <property type="term" value="C:membrane"/>
    <property type="evidence" value="ECO:0007669"/>
    <property type="project" value="UniProtKB-SubCell"/>
</dbReference>
<dbReference type="GO" id="GO:0006631">
    <property type="term" value="P:fatty acid metabolic process"/>
    <property type="evidence" value="ECO:0007669"/>
    <property type="project" value="UniProtKB-KW"/>
</dbReference>
<keyword evidence="7" id="KW-0378">Hydrolase</keyword>
<keyword evidence="6" id="KW-0053">Apoptosis</keyword>
<evidence type="ECO:0000256" key="5">
    <source>
        <dbReference type="ARBA" id="ARBA00022490"/>
    </source>
</evidence>
<dbReference type="Pfam" id="PF03061">
    <property type="entry name" value="4HBT"/>
    <property type="match status" value="1"/>
</dbReference>
<evidence type="ECO:0000256" key="3">
    <source>
        <dbReference type="ARBA" id="ARBA00004632"/>
    </source>
</evidence>
<evidence type="ECO:0000256" key="22">
    <source>
        <dbReference type="ARBA" id="ARBA00048074"/>
    </source>
</evidence>
<evidence type="ECO:0000256" key="4">
    <source>
        <dbReference type="ARBA" id="ARBA00022475"/>
    </source>
</evidence>
<evidence type="ECO:0000256" key="21">
    <source>
        <dbReference type="ARBA" id="ARBA00047969"/>
    </source>
</evidence>
<evidence type="ECO:0000256" key="19">
    <source>
        <dbReference type="ARBA" id="ARBA00047588"/>
    </source>
</evidence>
<keyword evidence="12" id="KW-0966">Cell projection</keyword>
<evidence type="ECO:0000256" key="23">
    <source>
        <dbReference type="ARBA" id="ARBA00048180"/>
    </source>
</evidence>
<keyword evidence="26" id="KW-1185">Reference proteome</keyword>
<protein>
    <recommendedName>
        <fullName evidence="17">Acyl-coenzyme A thioesterase THEM4</fullName>
        <ecNumber evidence="16">3.1.2.2</ecNumber>
    </recommendedName>
    <alternativeName>
        <fullName evidence="18">Thioesterase superfamily member 4</fullName>
    </alternativeName>
</protein>
<dbReference type="InterPro" id="IPR006683">
    <property type="entry name" value="Thioestr_dom"/>
</dbReference>
<dbReference type="EC" id="3.1.2.2" evidence="16"/>
<dbReference type="PANTHER" id="PTHR12418">
    <property type="entry name" value="ACYL-COENZYME A THIOESTERASE THEM4"/>
    <property type="match status" value="1"/>
</dbReference>
<evidence type="ECO:0000256" key="16">
    <source>
        <dbReference type="ARBA" id="ARBA00038848"/>
    </source>
</evidence>
<evidence type="ECO:0000256" key="1">
    <source>
        <dbReference type="ARBA" id="ARBA00004170"/>
    </source>
</evidence>
<evidence type="ECO:0000256" key="17">
    <source>
        <dbReference type="ARBA" id="ARBA00040123"/>
    </source>
</evidence>
<keyword evidence="11" id="KW-0472">Membrane</keyword>
<gene>
    <name evidence="25" type="ORF">H1W00_04620</name>
</gene>
<dbReference type="EMBL" id="JACEOG010000001">
    <property type="protein sequence ID" value="MBA4607754.1"/>
    <property type="molecule type" value="Genomic_DNA"/>
</dbReference>
<dbReference type="Proteomes" id="UP000550354">
    <property type="component" value="Unassembled WGS sequence"/>
</dbReference>
<evidence type="ECO:0000256" key="9">
    <source>
        <dbReference type="ARBA" id="ARBA00022946"/>
    </source>
</evidence>
<evidence type="ECO:0000256" key="14">
    <source>
        <dbReference type="ARBA" id="ARBA00037002"/>
    </source>
</evidence>
<feature type="domain" description="Thioesterase" evidence="24">
    <location>
        <begin position="113"/>
        <end position="182"/>
    </location>
</feature>